<reference evidence="2 3" key="1">
    <citation type="submission" date="2017-05" db="EMBL/GenBank/DDBJ databases">
        <title>Vagococcus spp. assemblies.</title>
        <authorList>
            <person name="Gulvik C.A."/>
        </authorList>
    </citation>
    <scope>NUCLEOTIDE SEQUENCE [LARGE SCALE GENOMIC DNA]</scope>
    <source>
        <strain evidence="2 3">SS1995</strain>
    </source>
</reference>
<dbReference type="RefSeq" id="WP_125983307.1">
    <property type="nucleotide sequence ID" value="NZ_NGJS01000003.1"/>
</dbReference>
<keyword evidence="3" id="KW-1185">Reference proteome</keyword>
<dbReference type="InterPro" id="IPR014188">
    <property type="entry name" value="Acrylyl-CoA_reductase_AcuI"/>
</dbReference>
<dbReference type="NCBIfam" id="TIGR02823">
    <property type="entry name" value="oxido_YhdH"/>
    <property type="match status" value="1"/>
</dbReference>
<dbReference type="Proteomes" id="UP000287857">
    <property type="component" value="Unassembled WGS sequence"/>
</dbReference>
<dbReference type="InterPro" id="IPR020843">
    <property type="entry name" value="ER"/>
</dbReference>
<dbReference type="SUPFAM" id="SSF51735">
    <property type="entry name" value="NAD(P)-binding Rossmann-fold domains"/>
    <property type="match status" value="1"/>
</dbReference>
<dbReference type="AlphaFoldDB" id="A0A430A0B6"/>
<dbReference type="OrthoDB" id="9782155at2"/>
<dbReference type="Gene3D" id="3.40.50.720">
    <property type="entry name" value="NAD(P)-binding Rossmann-like Domain"/>
    <property type="match status" value="1"/>
</dbReference>
<dbReference type="SUPFAM" id="SSF50129">
    <property type="entry name" value="GroES-like"/>
    <property type="match status" value="1"/>
</dbReference>
<dbReference type="InterPro" id="IPR011032">
    <property type="entry name" value="GroES-like_sf"/>
</dbReference>
<comment type="caution">
    <text evidence="2">The sequence shown here is derived from an EMBL/GenBank/DDBJ whole genome shotgun (WGS) entry which is preliminary data.</text>
</comment>
<accession>A0A430A0B6</accession>
<feature type="domain" description="Enoyl reductase (ER)" evidence="1">
    <location>
        <begin position="17"/>
        <end position="330"/>
    </location>
</feature>
<dbReference type="PANTHER" id="PTHR43677">
    <property type="entry name" value="SHORT-CHAIN DEHYDROGENASE/REDUCTASE"/>
    <property type="match status" value="1"/>
</dbReference>
<name>A0A430A0B6_9ENTE</name>
<dbReference type="GO" id="GO:0043957">
    <property type="term" value="F:acryloyl-CoA reductase (NADPH) activity"/>
    <property type="evidence" value="ECO:0007669"/>
    <property type="project" value="TreeGrafter"/>
</dbReference>
<dbReference type="Pfam" id="PF00107">
    <property type="entry name" value="ADH_zinc_N"/>
    <property type="match status" value="1"/>
</dbReference>
<protein>
    <recommendedName>
        <fullName evidence="1">Enoyl reductase (ER) domain-containing protein</fullName>
    </recommendedName>
</protein>
<dbReference type="EMBL" id="NGJS01000003">
    <property type="protein sequence ID" value="RST99772.1"/>
    <property type="molecule type" value="Genomic_DNA"/>
</dbReference>
<dbReference type="Pfam" id="PF08240">
    <property type="entry name" value="ADH_N"/>
    <property type="match status" value="1"/>
</dbReference>
<dbReference type="InterPro" id="IPR013154">
    <property type="entry name" value="ADH-like_N"/>
</dbReference>
<evidence type="ECO:0000313" key="2">
    <source>
        <dbReference type="EMBL" id="RST99772.1"/>
    </source>
</evidence>
<dbReference type="SMART" id="SM00829">
    <property type="entry name" value="PKS_ER"/>
    <property type="match status" value="1"/>
</dbReference>
<dbReference type="Gene3D" id="3.90.180.10">
    <property type="entry name" value="Medium-chain alcohol dehydrogenases, catalytic domain"/>
    <property type="match status" value="1"/>
</dbReference>
<dbReference type="CDD" id="cd05280">
    <property type="entry name" value="MDR_yhdh_yhfp"/>
    <property type="match status" value="1"/>
</dbReference>
<dbReference type="InterPro" id="IPR036291">
    <property type="entry name" value="NAD(P)-bd_dom_sf"/>
</dbReference>
<dbReference type="InterPro" id="IPR051397">
    <property type="entry name" value="Zn-ADH-like_protein"/>
</dbReference>
<gene>
    <name evidence="2" type="ORF">CBF37_03340</name>
</gene>
<sequence>MTEFKALLLEDIDGEIGAKITSCHTEQLSEGDTLIAVSYSAINYKDALATQPGGGVVRNYPMIPGIDLVGKIIETTSQNWQAGDEVIVTGQGTGVTHTGGLSGLARIPSDWMIKLPSKMTARDAMIFGTAGITAMRAIQRLENEGMGQDKDVPIMVSGASGGVGSLALIFLASLGYTNIIALSRKNESISYLKSIGAHRVMSPETLHAEKYRPLERQQVAYVIDTIGGSFVENILPKVAYGGAVALCGNASGIKFSGTVLPFILRGIAVLGVDSVQLSQEDKKLLWERIAELTDKPFLEKIKINEVALTDELMMTVSELLQGTHTGRTIVKI</sequence>
<evidence type="ECO:0000313" key="3">
    <source>
        <dbReference type="Proteomes" id="UP000287857"/>
    </source>
</evidence>
<dbReference type="InterPro" id="IPR013149">
    <property type="entry name" value="ADH-like_C"/>
</dbReference>
<proteinExistence type="predicted"/>
<organism evidence="2 3">
    <name type="scientific">Vagococcus vulneris</name>
    <dbReference type="NCBI Taxonomy" id="1977869"/>
    <lineage>
        <taxon>Bacteria</taxon>
        <taxon>Bacillati</taxon>
        <taxon>Bacillota</taxon>
        <taxon>Bacilli</taxon>
        <taxon>Lactobacillales</taxon>
        <taxon>Enterococcaceae</taxon>
        <taxon>Vagococcus</taxon>
    </lineage>
</organism>
<evidence type="ECO:0000259" key="1">
    <source>
        <dbReference type="SMART" id="SM00829"/>
    </source>
</evidence>
<dbReference type="PANTHER" id="PTHR43677:SF1">
    <property type="entry name" value="ACRYLYL-COA REDUCTASE ACUI-RELATED"/>
    <property type="match status" value="1"/>
</dbReference>